<accession>X1IHD0</accession>
<sequence>MKWEEDAREIVEGIPIHDIIRNLIKIWAEKLARKNKSDVVTMKEMQQTRDDYFEWFGPEKIAKIQQAREQGQSDDAVDPQTTLNKDPALYTIELCHSRFFGCDRDLINVRELGPKIKQK</sequence>
<dbReference type="AlphaFoldDB" id="X1IHD0"/>
<dbReference type="EMBL" id="BARU01032227">
    <property type="protein sequence ID" value="GAH68660.1"/>
    <property type="molecule type" value="Genomic_DNA"/>
</dbReference>
<reference evidence="1" key="1">
    <citation type="journal article" date="2014" name="Front. Microbiol.">
        <title>High frequency of phylogenetically diverse reductive dehalogenase-homologous genes in deep subseafloor sedimentary metagenomes.</title>
        <authorList>
            <person name="Kawai M."/>
            <person name="Futagami T."/>
            <person name="Toyoda A."/>
            <person name="Takaki Y."/>
            <person name="Nishi S."/>
            <person name="Hori S."/>
            <person name="Arai W."/>
            <person name="Tsubouchi T."/>
            <person name="Morono Y."/>
            <person name="Uchiyama I."/>
            <person name="Ito T."/>
            <person name="Fujiyama A."/>
            <person name="Inagaki F."/>
            <person name="Takami H."/>
        </authorList>
    </citation>
    <scope>NUCLEOTIDE SEQUENCE</scope>
    <source>
        <strain evidence="1">Expedition CK06-06</strain>
    </source>
</reference>
<proteinExistence type="predicted"/>
<name>X1IHD0_9ZZZZ</name>
<protein>
    <submittedName>
        <fullName evidence="1">Uncharacterized protein</fullName>
    </submittedName>
</protein>
<organism evidence="1">
    <name type="scientific">marine sediment metagenome</name>
    <dbReference type="NCBI Taxonomy" id="412755"/>
    <lineage>
        <taxon>unclassified sequences</taxon>
        <taxon>metagenomes</taxon>
        <taxon>ecological metagenomes</taxon>
    </lineage>
</organism>
<gene>
    <name evidence="1" type="ORF">S03H2_50854</name>
</gene>
<feature type="non-terminal residue" evidence="1">
    <location>
        <position position="119"/>
    </location>
</feature>
<evidence type="ECO:0000313" key="1">
    <source>
        <dbReference type="EMBL" id="GAH68660.1"/>
    </source>
</evidence>
<dbReference type="Gene3D" id="1.10.8.550">
    <property type="entry name" value="Proto-chlorophyllide reductase 57 kD subunit B"/>
    <property type="match status" value="1"/>
</dbReference>
<dbReference type="InterPro" id="IPR042298">
    <property type="entry name" value="P-CP_red_C"/>
</dbReference>
<comment type="caution">
    <text evidence="1">The sequence shown here is derived from an EMBL/GenBank/DDBJ whole genome shotgun (WGS) entry which is preliminary data.</text>
</comment>